<evidence type="ECO:0000313" key="2">
    <source>
        <dbReference type="Proteomes" id="UP001500443"/>
    </source>
</evidence>
<accession>A0ABN2YH55</accession>
<proteinExistence type="predicted"/>
<protein>
    <submittedName>
        <fullName evidence="1">Uncharacterized protein</fullName>
    </submittedName>
</protein>
<evidence type="ECO:0000313" key="1">
    <source>
        <dbReference type="EMBL" id="GAA2127127.1"/>
    </source>
</evidence>
<name>A0ABN2YH55_9ACTN</name>
<dbReference type="EMBL" id="BAAAPF010000102">
    <property type="protein sequence ID" value="GAA2127127.1"/>
    <property type="molecule type" value="Genomic_DNA"/>
</dbReference>
<organism evidence="1 2">
    <name type="scientific">Streptomyces synnematoformans</name>
    <dbReference type="NCBI Taxonomy" id="415721"/>
    <lineage>
        <taxon>Bacteria</taxon>
        <taxon>Bacillati</taxon>
        <taxon>Actinomycetota</taxon>
        <taxon>Actinomycetes</taxon>
        <taxon>Kitasatosporales</taxon>
        <taxon>Streptomycetaceae</taxon>
        <taxon>Streptomyces</taxon>
    </lineage>
</organism>
<comment type="caution">
    <text evidence="1">The sequence shown here is derived from an EMBL/GenBank/DDBJ whole genome shotgun (WGS) entry which is preliminary data.</text>
</comment>
<dbReference type="Proteomes" id="UP001500443">
    <property type="component" value="Unassembled WGS sequence"/>
</dbReference>
<reference evidence="1 2" key="1">
    <citation type="journal article" date="2019" name="Int. J. Syst. Evol. Microbiol.">
        <title>The Global Catalogue of Microorganisms (GCM) 10K type strain sequencing project: providing services to taxonomists for standard genome sequencing and annotation.</title>
        <authorList>
            <consortium name="The Broad Institute Genomics Platform"/>
            <consortium name="The Broad Institute Genome Sequencing Center for Infectious Disease"/>
            <person name="Wu L."/>
            <person name="Ma J."/>
        </authorList>
    </citation>
    <scope>NUCLEOTIDE SEQUENCE [LARGE SCALE GENOMIC DNA]</scope>
    <source>
        <strain evidence="1 2">JCM 15481</strain>
    </source>
</reference>
<sequence>MRTPEPYARIALGRRVRGLPRAYRLARVWLDRRELAAGRRPVPTQDRRGRAERWLLRH</sequence>
<keyword evidence="2" id="KW-1185">Reference proteome</keyword>
<gene>
    <name evidence="1" type="ORF">GCM10009802_33510</name>
</gene>
<dbReference type="RefSeq" id="WP_344290807.1">
    <property type="nucleotide sequence ID" value="NZ_BAAAPF010000102.1"/>
</dbReference>